<dbReference type="EMBL" id="DSVL01000130">
    <property type="protein sequence ID" value="HFH28719.1"/>
    <property type="molecule type" value="Genomic_DNA"/>
</dbReference>
<accession>A0A7C3HWE8</accession>
<name>A0A7C3HWE8_9SPIR</name>
<sequence length="307" mass="34911">MKVKTGLHRLTCKILYESLSMEMIVRIARIVIPGYDIHRQSGIPENIPITAQTAAEQVVKDIIAAGRYLQLIELLIRIDTSGYMGREYPLLYMRELIKTILAEGYSYDSVTGLFMENAQNQISSNWGRLVPGDEFQLALLRLDIVQNSVLVRRHDKNAVEAAYGDLRAMVSQAVLSRMGRLWFWEGDGCLAAFVFGKKERAAVLAGMEILHNLFFYNRLSNTLGSPLRVRLAVHGGPVKYAEDPVELKKNETLREIIEIESNYGEPDTLLVSSNVFLSIDRVIQERFSEEQFRDAYKLRHYAIEVAP</sequence>
<dbReference type="SUPFAM" id="SSF55073">
    <property type="entry name" value="Nucleotide cyclase"/>
    <property type="match status" value="1"/>
</dbReference>
<protein>
    <recommendedName>
        <fullName evidence="2">Guanylate cyclase domain-containing protein</fullName>
    </recommendedName>
</protein>
<gene>
    <name evidence="1" type="ORF">ENS59_04305</name>
</gene>
<evidence type="ECO:0008006" key="2">
    <source>
        <dbReference type="Google" id="ProtNLM"/>
    </source>
</evidence>
<comment type="caution">
    <text evidence="1">The sequence shown here is derived from an EMBL/GenBank/DDBJ whole genome shotgun (WGS) entry which is preliminary data.</text>
</comment>
<dbReference type="AlphaFoldDB" id="A0A7C3HWE8"/>
<reference evidence="1" key="1">
    <citation type="journal article" date="2020" name="mSystems">
        <title>Genome- and Community-Level Interaction Insights into Carbon Utilization and Element Cycling Functions of Hydrothermarchaeota in Hydrothermal Sediment.</title>
        <authorList>
            <person name="Zhou Z."/>
            <person name="Liu Y."/>
            <person name="Xu W."/>
            <person name="Pan J."/>
            <person name="Luo Z.H."/>
            <person name="Li M."/>
        </authorList>
    </citation>
    <scope>NUCLEOTIDE SEQUENCE [LARGE SCALE GENOMIC DNA]</scope>
    <source>
        <strain evidence="1">SpSt-503</strain>
    </source>
</reference>
<evidence type="ECO:0000313" key="1">
    <source>
        <dbReference type="EMBL" id="HFH28719.1"/>
    </source>
</evidence>
<organism evidence="1">
    <name type="scientific">Gracilinema caldarium</name>
    <dbReference type="NCBI Taxonomy" id="215591"/>
    <lineage>
        <taxon>Bacteria</taxon>
        <taxon>Pseudomonadati</taxon>
        <taxon>Spirochaetota</taxon>
        <taxon>Spirochaetia</taxon>
        <taxon>Spirochaetales</taxon>
        <taxon>Breznakiellaceae</taxon>
        <taxon>Gracilinema</taxon>
    </lineage>
</organism>
<dbReference type="Gene3D" id="3.30.70.1230">
    <property type="entry name" value="Nucleotide cyclase"/>
    <property type="match status" value="1"/>
</dbReference>
<dbReference type="InterPro" id="IPR029787">
    <property type="entry name" value="Nucleotide_cyclase"/>
</dbReference>
<proteinExistence type="predicted"/>